<dbReference type="Pfam" id="PF00082">
    <property type="entry name" value="Peptidase_S8"/>
    <property type="match status" value="1"/>
</dbReference>
<dbReference type="GO" id="GO:0006508">
    <property type="term" value="P:proteolysis"/>
    <property type="evidence" value="ECO:0007669"/>
    <property type="project" value="UniProtKB-KW"/>
</dbReference>
<organism evidence="9 10">
    <name type="scientific">Podospora australis</name>
    <dbReference type="NCBI Taxonomy" id="1536484"/>
    <lineage>
        <taxon>Eukaryota</taxon>
        <taxon>Fungi</taxon>
        <taxon>Dikarya</taxon>
        <taxon>Ascomycota</taxon>
        <taxon>Pezizomycotina</taxon>
        <taxon>Sordariomycetes</taxon>
        <taxon>Sordariomycetidae</taxon>
        <taxon>Sordariales</taxon>
        <taxon>Podosporaceae</taxon>
        <taxon>Podospora</taxon>
    </lineage>
</organism>
<reference evidence="9" key="1">
    <citation type="journal article" date="2023" name="Mol. Phylogenet. Evol.">
        <title>Genome-scale phylogeny and comparative genomics of the fungal order Sordariales.</title>
        <authorList>
            <person name="Hensen N."/>
            <person name="Bonometti L."/>
            <person name="Westerberg I."/>
            <person name="Brannstrom I.O."/>
            <person name="Guillou S."/>
            <person name="Cros-Aarteil S."/>
            <person name="Calhoun S."/>
            <person name="Haridas S."/>
            <person name="Kuo A."/>
            <person name="Mondo S."/>
            <person name="Pangilinan J."/>
            <person name="Riley R."/>
            <person name="LaButti K."/>
            <person name="Andreopoulos B."/>
            <person name="Lipzen A."/>
            <person name="Chen C."/>
            <person name="Yan M."/>
            <person name="Daum C."/>
            <person name="Ng V."/>
            <person name="Clum A."/>
            <person name="Steindorff A."/>
            <person name="Ohm R.A."/>
            <person name="Martin F."/>
            <person name="Silar P."/>
            <person name="Natvig D.O."/>
            <person name="Lalanne C."/>
            <person name="Gautier V."/>
            <person name="Ament-Velasquez S.L."/>
            <person name="Kruys A."/>
            <person name="Hutchinson M.I."/>
            <person name="Powell A.J."/>
            <person name="Barry K."/>
            <person name="Miller A.N."/>
            <person name="Grigoriev I.V."/>
            <person name="Debuchy R."/>
            <person name="Gladieux P."/>
            <person name="Hiltunen Thoren M."/>
            <person name="Johannesson H."/>
        </authorList>
    </citation>
    <scope>NUCLEOTIDE SEQUENCE</scope>
    <source>
        <strain evidence="9">PSN309</strain>
    </source>
</reference>
<evidence type="ECO:0000313" key="9">
    <source>
        <dbReference type="EMBL" id="KAK4187709.1"/>
    </source>
</evidence>
<dbReference type="InterPro" id="IPR000209">
    <property type="entry name" value="Peptidase_S8/S53_dom"/>
</dbReference>
<keyword evidence="3 5" id="KW-0378">Hydrolase</keyword>
<feature type="signal peptide" evidence="7">
    <location>
        <begin position="1"/>
        <end position="20"/>
    </location>
</feature>
<comment type="caution">
    <text evidence="9">The sequence shown here is derived from an EMBL/GenBank/DDBJ whole genome shotgun (WGS) entry which is preliminary data.</text>
</comment>
<evidence type="ECO:0000313" key="10">
    <source>
        <dbReference type="Proteomes" id="UP001302126"/>
    </source>
</evidence>
<dbReference type="PANTHER" id="PTHR43806">
    <property type="entry name" value="PEPTIDASE S8"/>
    <property type="match status" value="1"/>
</dbReference>
<evidence type="ECO:0000256" key="5">
    <source>
        <dbReference type="PROSITE-ProRule" id="PRU01240"/>
    </source>
</evidence>
<accession>A0AAN6WTA7</accession>
<feature type="chain" id="PRO_5042934903" evidence="7">
    <location>
        <begin position="21"/>
        <end position="1669"/>
    </location>
</feature>
<dbReference type="EMBL" id="MU864398">
    <property type="protein sequence ID" value="KAK4187709.1"/>
    <property type="molecule type" value="Genomic_DNA"/>
</dbReference>
<name>A0AAN6WTA7_9PEZI</name>
<dbReference type="Proteomes" id="UP001302126">
    <property type="component" value="Unassembled WGS sequence"/>
</dbReference>
<evidence type="ECO:0000256" key="2">
    <source>
        <dbReference type="ARBA" id="ARBA00022670"/>
    </source>
</evidence>
<dbReference type="Gene3D" id="3.40.50.200">
    <property type="entry name" value="Peptidase S8/S53 domain"/>
    <property type="match status" value="1"/>
</dbReference>
<dbReference type="CDD" id="cd11577">
    <property type="entry name" value="GH71"/>
    <property type="match status" value="1"/>
</dbReference>
<feature type="active site" description="Charge relay system" evidence="5">
    <location>
        <position position="1366"/>
    </location>
</feature>
<keyword evidence="4 5" id="KW-0720">Serine protease</keyword>
<keyword evidence="7" id="KW-0732">Signal</keyword>
<dbReference type="GO" id="GO:0051118">
    <property type="term" value="F:glucan endo-1,3-alpha-glucosidase activity"/>
    <property type="evidence" value="ECO:0007669"/>
    <property type="project" value="InterPro"/>
</dbReference>
<feature type="region of interest" description="Disordered" evidence="6">
    <location>
        <begin position="1497"/>
        <end position="1553"/>
    </location>
</feature>
<evidence type="ECO:0000256" key="3">
    <source>
        <dbReference type="ARBA" id="ARBA00022801"/>
    </source>
</evidence>
<feature type="domain" description="Peptidase S8/S53" evidence="8">
    <location>
        <begin position="1145"/>
        <end position="1396"/>
    </location>
</feature>
<reference evidence="9" key="2">
    <citation type="submission" date="2023-05" db="EMBL/GenBank/DDBJ databases">
        <authorList>
            <consortium name="Lawrence Berkeley National Laboratory"/>
            <person name="Steindorff A."/>
            <person name="Hensen N."/>
            <person name="Bonometti L."/>
            <person name="Westerberg I."/>
            <person name="Brannstrom I.O."/>
            <person name="Guillou S."/>
            <person name="Cros-Aarteil S."/>
            <person name="Calhoun S."/>
            <person name="Haridas S."/>
            <person name="Kuo A."/>
            <person name="Mondo S."/>
            <person name="Pangilinan J."/>
            <person name="Riley R."/>
            <person name="Labutti K."/>
            <person name="Andreopoulos B."/>
            <person name="Lipzen A."/>
            <person name="Chen C."/>
            <person name="Yanf M."/>
            <person name="Daum C."/>
            <person name="Ng V."/>
            <person name="Clum A."/>
            <person name="Ohm R."/>
            <person name="Martin F."/>
            <person name="Silar P."/>
            <person name="Natvig D."/>
            <person name="Lalanne C."/>
            <person name="Gautier V."/>
            <person name="Ament-Velasquez S.L."/>
            <person name="Kruys A."/>
            <person name="Hutchinson M.I."/>
            <person name="Powell A.J."/>
            <person name="Barry K."/>
            <person name="Miller A.N."/>
            <person name="Grigoriev I.V."/>
            <person name="Debuchy R."/>
            <person name="Gladieux P."/>
            <person name="Thoren M.H."/>
            <person name="Johannesson H."/>
        </authorList>
    </citation>
    <scope>NUCLEOTIDE SEQUENCE</scope>
    <source>
        <strain evidence="9">PSN309</strain>
    </source>
</reference>
<evidence type="ECO:0000259" key="8">
    <source>
        <dbReference type="Pfam" id="PF00082"/>
    </source>
</evidence>
<proteinExistence type="inferred from homology"/>
<dbReference type="InterPro" id="IPR050131">
    <property type="entry name" value="Peptidase_S8_subtilisin-like"/>
</dbReference>
<feature type="compositionally biased region" description="Low complexity" evidence="6">
    <location>
        <begin position="1521"/>
        <end position="1543"/>
    </location>
</feature>
<evidence type="ECO:0000256" key="7">
    <source>
        <dbReference type="SAM" id="SignalP"/>
    </source>
</evidence>
<evidence type="ECO:0000256" key="6">
    <source>
        <dbReference type="SAM" id="MobiDB-lite"/>
    </source>
</evidence>
<dbReference type="InterPro" id="IPR005197">
    <property type="entry name" value="Glyco_hydro_71"/>
</dbReference>
<feature type="active site" description="Charge relay system" evidence="5">
    <location>
        <position position="1153"/>
    </location>
</feature>
<keyword evidence="2 5" id="KW-0645">Protease</keyword>
<dbReference type="PRINTS" id="PR00723">
    <property type="entry name" value="SUBTILISIN"/>
</dbReference>
<dbReference type="SUPFAM" id="SSF52743">
    <property type="entry name" value="Subtilisin-like"/>
    <property type="match status" value="1"/>
</dbReference>
<feature type="active site" description="Charge relay system" evidence="5">
    <location>
        <position position="1190"/>
    </location>
</feature>
<dbReference type="InterPro" id="IPR015500">
    <property type="entry name" value="Peptidase_S8_subtilisin-rel"/>
</dbReference>
<comment type="similarity">
    <text evidence="1 5">Belongs to the peptidase S8 family.</text>
</comment>
<evidence type="ECO:0000256" key="4">
    <source>
        <dbReference type="ARBA" id="ARBA00022825"/>
    </source>
</evidence>
<protein>
    <submittedName>
        <fullName evidence="9">Glycosyl hydrolase</fullName>
    </submittedName>
</protein>
<keyword evidence="10" id="KW-1185">Reference proteome</keyword>
<gene>
    <name evidence="9" type="ORF">QBC35DRAFT_451984</name>
</gene>
<dbReference type="PANTHER" id="PTHR43806:SF58">
    <property type="entry name" value="ALKALINE PROTEASE 1-RELATED"/>
    <property type="match status" value="1"/>
</dbReference>
<dbReference type="Pfam" id="PF03659">
    <property type="entry name" value="Glyco_hydro_71"/>
    <property type="match status" value="1"/>
</dbReference>
<dbReference type="Gene3D" id="3.20.20.80">
    <property type="entry name" value="Glycosidases"/>
    <property type="match status" value="1"/>
</dbReference>
<sequence length="1669" mass="179136">MRLLAALTSVLGFGSSLVKAQAVFAHFMVGNTRDFAQSDWVKEMTLAKNAGFDAFALNMANKERTTETQLPLAFNAAASVGFKLLFSFDYAGNGAWEKETVRDMINEYGPKSTYFKRGSKPLVSTFEGPGSAQDWVWIKDQTSCFFIPDWSSIGAQPATKLAGGVADGLFSWDAWPKGPDNMTTYPDASYYDFLGSKPYMMPISPWFYTNMPGFDKNWIWKGDDLWFQRWQQAISLDRRPDYIQVISWNDYGESHYIGPLDDRQYEAFAPERGNSPFNYVEGMPHDGWRETLPYFISVYKAGIAAIDQERLVSWYRIHKNGVCSDGGTTGNTANQLQFEYPANAIMSDRVFYDAVLTSNAQVQVSIGGVVQAGSWDQEPWGGVGVYHGSVPIGSASGTVIVTLKRGGTTIATINGASITSSCPNGGLQNYNPWVGSARGPIITAVAMPKNLHRDDMSCVKGFGVFDFIGMCDFSCHAGYCPSAACICLKKGVASPPPETGKPGYPLPGKTGSFMGLCSFNCAHNYCPPEVCGYTPSEGVILGYSPFLPPACTGGVGPAGPFQGLCDFGCHFGFCPIAICTCTATGILIDAPPKVTNETGYFLDGNVNDHGLCKFAVEHGYPPDVCGRKAVDKSGEAKTQTVTLDPAVWGAPTAQCAPPCVLVLPPSILATSTTISLPRITTSLEFGWTTTSGGSTFYTATTITTIISVPPVTTDRIHYSNVHVTLGVDGGIPTSIWPMPSVSPPPITLIPTPPSAITASPVPRIIRPPPWPFGDVQPSSPATPGASTSTTSTAIPPIVIGPFPTTVFPTETASWVTNYVSEPTTTEVNGQPVPVIPCWVWFIWVCPPNFGGIILFGFRLPGIYPAGGPPRIGPGPLPPGLDLKKIWPQITIGPNLKPTFPSGPDPENDDVCETATASFCTTTLSYGVMAKRTLISGPVVTEAPVIPFAEFNKLERRATTTKTSTISTCKTVTGCGETDITSTTATQSVETPWPRVVIPKSHNFVVSLRSSLERQFGSQAGYFESKTDALGTLFFYIPRITLSQANALQADSSLGIASVHIPRGPGMLKYGKRPAGLRKRGLDDELAGLLNKTEPELHVARLGKRAQTSQANAELAMVALSWPPGAGPVPPLGSRGAYNFDSSAGEGTFMYLVDYGVDASHDEFRGQKTVIPLYPGPYRASGWFDNDDKRHGTACLSKMFGKTYGVARKATVYATTWDFNQGIYEHYLDALALVHSNIVSNPGRGSKSVINLSIAIEAVQISDAYQDTMAYLIRAILDTGAVFVTGSGNKRGPPTAYPALFGNPANRNYISDVIVVGSVLPGGYHIGAHNFADWLTCYAPGHWNDLTVATSDLAFYPDGYKVSTGTSYSGATVAGLAAYFRGLDSTLTTAASVKRRIQALAYQRPRITEGVHPQAFWPSNVVWNGQQAGGPVVCSSSSSAKMKRQNGGSCDVNFPTEPSPIGFRTGDPQPTCAAGSVCGVGCKGYFCENTPVDVNPDFLDPRNPDSVQNPSAKNYGDWDGASSTSKTSTRTTSTSSRTTSTQTPTPTPDGPLPKAGAKWEMTFYDLRDDTQGIAGHARFYGYDDNSGAYCTPEPYTWRSDAGKVASVPSSLTGITVYGDSSCRFTSSDMKLRCNKWATVTCTRGSGGGTCRIRADLGIYETWTAILYCVW</sequence>
<dbReference type="InterPro" id="IPR036852">
    <property type="entry name" value="Peptidase_S8/S53_dom_sf"/>
</dbReference>
<dbReference type="PROSITE" id="PS51892">
    <property type="entry name" value="SUBTILASE"/>
    <property type="match status" value="1"/>
</dbReference>
<dbReference type="GO" id="GO:0004252">
    <property type="term" value="F:serine-type endopeptidase activity"/>
    <property type="evidence" value="ECO:0007669"/>
    <property type="project" value="UniProtKB-UniRule"/>
</dbReference>
<evidence type="ECO:0000256" key="1">
    <source>
        <dbReference type="ARBA" id="ARBA00011073"/>
    </source>
</evidence>